<dbReference type="CDD" id="cd06530">
    <property type="entry name" value="S26_SPase_I"/>
    <property type="match status" value="1"/>
</dbReference>
<dbReference type="AlphaFoldDB" id="A0A4R3JP32"/>
<evidence type="ECO:0000256" key="1">
    <source>
        <dbReference type="ARBA" id="ARBA00000677"/>
    </source>
</evidence>
<name>A0A4R3JP32_9FIRM</name>
<evidence type="ECO:0000256" key="6">
    <source>
        <dbReference type="PIRSR" id="PIRSR600223-1"/>
    </source>
</evidence>
<comment type="similarity">
    <text evidence="3 7">Belongs to the peptidase S26 family.</text>
</comment>
<keyword evidence="5 7" id="KW-0378">Hydrolase</keyword>
<feature type="transmembrane region" description="Helical" evidence="7">
    <location>
        <begin position="20"/>
        <end position="41"/>
    </location>
</feature>
<evidence type="ECO:0000313" key="9">
    <source>
        <dbReference type="EMBL" id="GBU06412.1"/>
    </source>
</evidence>
<dbReference type="EC" id="3.4.21.89" evidence="4 7"/>
<dbReference type="InterPro" id="IPR036286">
    <property type="entry name" value="LexA/Signal_pep-like_sf"/>
</dbReference>
<dbReference type="GO" id="GO:0006465">
    <property type="term" value="P:signal peptide processing"/>
    <property type="evidence" value="ECO:0007669"/>
    <property type="project" value="InterPro"/>
</dbReference>
<dbReference type="Proteomes" id="UP000294613">
    <property type="component" value="Unassembled WGS sequence"/>
</dbReference>
<comment type="caution">
    <text evidence="10">The sequence shown here is derived from an EMBL/GenBank/DDBJ whole genome shotgun (WGS) entry which is preliminary data.</text>
</comment>
<feature type="active site" evidence="6">
    <location>
        <position position="93"/>
    </location>
</feature>
<dbReference type="InterPro" id="IPR019757">
    <property type="entry name" value="Pept_S26A_signal_pept_1_Lys-AS"/>
</dbReference>
<evidence type="ECO:0000256" key="7">
    <source>
        <dbReference type="RuleBase" id="RU362042"/>
    </source>
</evidence>
<evidence type="ECO:0000256" key="4">
    <source>
        <dbReference type="ARBA" id="ARBA00013208"/>
    </source>
</evidence>
<protein>
    <recommendedName>
        <fullName evidence="4 7">Signal peptidase I</fullName>
        <ecNumber evidence="4 7">3.4.21.89</ecNumber>
    </recommendedName>
</protein>
<reference evidence="9 12" key="1">
    <citation type="journal article" date="2018" name="Int. J. Syst. Evol. Microbiol.">
        <title>Draft Genome Sequence of Faecalimonas umbilicata JCM 30896T, an Acetate-Producing Bacterium Isolated from Human Feces.</title>
        <authorList>
            <person name="Sakamoto M."/>
            <person name="Ikeyama N."/>
            <person name="Yuki M."/>
            <person name="Ohkuma M."/>
        </authorList>
    </citation>
    <scope>NUCLEOTIDE SEQUENCE [LARGE SCALE GENOMIC DNA]</scope>
    <source>
        <strain evidence="9 12">EGH7</strain>
    </source>
</reference>
<dbReference type="PROSITE" id="PS00761">
    <property type="entry name" value="SPASE_I_3"/>
    <property type="match status" value="1"/>
</dbReference>
<dbReference type="Pfam" id="PF10502">
    <property type="entry name" value="Peptidase_S26"/>
    <property type="match status" value="1"/>
</dbReference>
<evidence type="ECO:0000313" key="10">
    <source>
        <dbReference type="EMBL" id="TCS68377.1"/>
    </source>
</evidence>
<dbReference type="PRINTS" id="PR00727">
    <property type="entry name" value="LEADERPTASE"/>
</dbReference>
<dbReference type="RefSeq" id="WP_016440655.1">
    <property type="nucleotide sequence ID" value="NZ_BHEO01000008.1"/>
</dbReference>
<dbReference type="GO" id="GO:0005886">
    <property type="term" value="C:plasma membrane"/>
    <property type="evidence" value="ECO:0007669"/>
    <property type="project" value="UniProtKB-SubCell"/>
</dbReference>
<sequence length="189" mass="21912">MKSDEEKYLAEEKNIFKELLGWLVYILIIFGLTYLVITFVGQRTRVTGSSMETTLSDGDNLIVDKISYRFRDPERYDIIVFPYQYQENTYYIKRIIGMPGETIQIINGEVYIDGEILGEEYGAEVMQDAGIAEVPVTLGEEEYFVLGDNRNHSMDSRDSRVGILKREDLVGRAWVRIWPFSEFGVIKHE</sequence>
<feature type="domain" description="Peptidase S26" evidence="8">
    <location>
        <begin position="21"/>
        <end position="178"/>
    </location>
</feature>
<comment type="subcellular location">
    <subcellularLocation>
        <location evidence="2">Cell membrane</location>
        <topology evidence="2">Single-pass type II membrane protein</topology>
    </subcellularLocation>
    <subcellularLocation>
        <location evidence="7">Membrane</location>
        <topology evidence="7">Single-pass type II membrane protein</topology>
    </subcellularLocation>
</comment>
<dbReference type="GO" id="GO:0004252">
    <property type="term" value="F:serine-type endopeptidase activity"/>
    <property type="evidence" value="ECO:0007669"/>
    <property type="project" value="InterPro"/>
</dbReference>
<feature type="active site" evidence="6">
    <location>
        <position position="50"/>
    </location>
</feature>
<accession>A0A4R3JP32</accession>
<dbReference type="InterPro" id="IPR019533">
    <property type="entry name" value="Peptidase_S26"/>
</dbReference>
<dbReference type="EMBL" id="SLZV01000009">
    <property type="protein sequence ID" value="TCS68377.1"/>
    <property type="molecule type" value="Genomic_DNA"/>
</dbReference>
<evidence type="ECO:0000256" key="5">
    <source>
        <dbReference type="ARBA" id="ARBA00022801"/>
    </source>
</evidence>
<evidence type="ECO:0000313" key="12">
    <source>
        <dbReference type="Proteomes" id="UP000702954"/>
    </source>
</evidence>
<dbReference type="NCBIfam" id="TIGR02227">
    <property type="entry name" value="sigpep_I_bact"/>
    <property type="match status" value="1"/>
</dbReference>
<comment type="catalytic activity">
    <reaction evidence="1 7">
        <text>Cleavage of hydrophobic, N-terminal signal or leader sequences from secreted and periplasmic proteins.</text>
        <dbReference type="EC" id="3.4.21.89"/>
    </reaction>
</comment>
<dbReference type="PANTHER" id="PTHR43390">
    <property type="entry name" value="SIGNAL PEPTIDASE I"/>
    <property type="match status" value="1"/>
</dbReference>
<dbReference type="InterPro" id="IPR000223">
    <property type="entry name" value="Pept_S26A_signal_pept_1"/>
</dbReference>
<evidence type="ECO:0000313" key="11">
    <source>
        <dbReference type="Proteomes" id="UP000294613"/>
    </source>
</evidence>
<dbReference type="PROSITE" id="PS00760">
    <property type="entry name" value="SPASE_I_2"/>
    <property type="match status" value="1"/>
</dbReference>
<keyword evidence="7" id="KW-0472">Membrane</keyword>
<evidence type="ECO:0000256" key="2">
    <source>
        <dbReference type="ARBA" id="ARBA00004401"/>
    </source>
</evidence>
<dbReference type="Proteomes" id="UP000702954">
    <property type="component" value="Unassembled WGS sequence"/>
</dbReference>
<dbReference type="GO" id="GO:0009003">
    <property type="term" value="F:signal peptidase activity"/>
    <property type="evidence" value="ECO:0007669"/>
    <property type="project" value="UniProtKB-EC"/>
</dbReference>
<dbReference type="SUPFAM" id="SSF51306">
    <property type="entry name" value="LexA/Signal peptidase"/>
    <property type="match status" value="1"/>
</dbReference>
<keyword evidence="7" id="KW-0812">Transmembrane</keyword>
<dbReference type="Gene3D" id="2.10.109.10">
    <property type="entry name" value="Umud Fragment, subunit A"/>
    <property type="match status" value="1"/>
</dbReference>
<evidence type="ECO:0000256" key="3">
    <source>
        <dbReference type="ARBA" id="ARBA00009370"/>
    </source>
</evidence>
<reference evidence="10 11" key="2">
    <citation type="submission" date="2019-03" db="EMBL/GenBank/DDBJ databases">
        <title>Genomic Encyclopedia of Type Strains, Phase IV (KMG-IV): sequencing the most valuable type-strain genomes for metagenomic binning, comparative biology and taxonomic classification.</title>
        <authorList>
            <person name="Goeker M."/>
        </authorList>
    </citation>
    <scope>NUCLEOTIDE SEQUENCE [LARGE SCALE GENOMIC DNA]</scope>
    <source>
        <strain evidence="10 11">DSM 103426</strain>
    </source>
</reference>
<organism evidence="10 11">
    <name type="scientific">Faecalimonas umbilicata</name>
    <dbReference type="NCBI Taxonomy" id="1912855"/>
    <lineage>
        <taxon>Bacteria</taxon>
        <taxon>Bacillati</taxon>
        <taxon>Bacillota</taxon>
        <taxon>Clostridia</taxon>
        <taxon>Lachnospirales</taxon>
        <taxon>Lachnospiraceae</taxon>
        <taxon>Faecalimonas</taxon>
    </lineage>
</organism>
<evidence type="ECO:0000259" key="8">
    <source>
        <dbReference type="Pfam" id="PF10502"/>
    </source>
</evidence>
<keyword evidence="7" id="KW-0645">Protease</keyword>
<keyword evidence="12" id="KW-1185">Reference proteome</keyword>
<gene>
    <name evidence="10" type="ORF">EDD74_10982</name>
    <name evidence="9" type="ORF">FAEUMB_29530</name>
</gene>
<dbReference type="InterPro" id="IPR019758">
    <property type="entry name" value="Pept_S26A_signal_pept_1_CS"/>
</dbReference>
<keyword evidence="7" id="KW-1133">Transmembrane helix</keyword>
<proteinExistence type="inferred from homology"/>
<dbReference type="EMBL" id="BHEO01000008">
    <property type="protein sequence ID" value="GBU06412.1"/>
    <property type="molecule type" value="Genomic_DNA"/>
</dbReference>
<dbReference type="PANTHER" id="PTHR43390:SF1">
    <property type="entry name" value="CHLOROPLAST PROCESSING PEPTIDASE"/>
    <property type="match status" value="1"/>
</dbReference>